<protein>
    <submittedName>
        <fullName evidence="7">MFS transporter</fullName>
    </submittedName>
</protein>
<name>A0ABT4UW81_9PSEU</name>
<feature type="transmembrane region" description="Helical" evidence="5">
    <location>
        <begin position="19"/>
        <end position="36"/>
    </location>
</feature>
<comment type="caution">
    <text evidence="7">The sequence shown here is derived from an EMBL/GenBank/DDBJ whole genome shotgun (WGS) entry which is preliminary data.</text>
</comment>
<feature type="transmembrane region" description="Helical" evidence="5">
    <location>
        <begin position="177"/>
        <end position="197"/>
    </location>
</feature>
<dbReference type="Proteomes" id="UP001210380">
    <property type="component" value="Unassembled WGS sequence"/>
</dbReference>
<organism evidence="7 8">
    <name type="scientific">Saccharopolyspora oryzae</name>
    <dbReference type="NCBI Taxonomy" id="2997343"/>
    <lineage>
        <taxon>Bacteria</taxon>
        <taxon>Bacillati</taxon>
        <taxon>Actinomycetota</taxon>
        <taxon>Actinomycetes</taxon>
        <taxon>Pseudonocardiales</taxon>
        <taxon>Pseudonocardiaceae</taxon>
        <taxon>Saccharopolyspora</taxon>
    </lineage>
</organism>
<evidence type="ECO:0000256" key="4">
    <source>
        <dbReference type="ARBA" id="ARBA00023136"/>
    </source>
</evidence>
<dbReference type="PANTHER" id="PTHR23528:SF1">
    <property type="entry name" value="MAJOR FACILITATOR SUPERFAMILY (MFS) PROFILE DOMAIN-CONTAINING PROTEIN"/>
    <property type="match status" value="1"/>
</dbReference>
<feature type="transmembrane region" description="Helical" evidence="5">
    <location>
        <begin position="91"/>
        <end position="112"/>
    </location>
</feature>
<evidence type="ECO:0000313" key="7">
    <source>
        <dbReference type="EMBL" id="MDA3625973.1"/>
    </source>
</evidence>
<sequence length="412" mass="43125">MTTGPGGLGEPTERVPIRWVLAFSLATVGTFVGWYGPLQILLAKQADAFSPGSKEAVLAVAAGIGALFSMLANPIWGALSDRTASRFGRRIPWVAVGTLGGVVGLLLMAAAQDVVGMIAGWCLVQTALNAPFAALSAAIPDQVPQQQRGTAGGYFGVAQTIGIMAGTGLAVAGGGIVGGYLACAVFVLLAPVPYVLLRRDRVLPAELRPPWSWRAFFAGFWLDPTHHRDFAWAWLTRFLINLSNSITLLYLLFYLQDAVGLPDPGGGVLVLTVIDAVTVLISVMVAGIWSDRIANRRAFVAWSGVIMAVAGFLLAGWQTWTGAVVAALVLGIGFGAYTSVDFALITQVLPEALDRGKDLGVINIANALPQVLAPVVAAPVVAHLGGYPVLYTAASVIALLGGVLVYRVKSVR</sequence>
<feature type="domain" description="Major facilitator superfamily (MFS) profile" evidence="6">
    <location>
        <begin position="229"/>
        <end position="412"/>
    </location>
</feature>
<evidence type="ECO:0000256" key="2">
    <source>
        <dbReference type="ARBA" id="ARBA00022692"/>
    </source>
</evidence>
<feature type="transmembrane region" description="Helical" evidence="5">
    <location>
        <begin position="323"/>
        <end position="349"/>
    </location>
</feature>
<feature type="transmembrane region" description="Helical" evidence="5">
    <location>
        <begin position="56"/>
        <end position="79"/>
    </location>
</feature>
<evidence type="ECO:0000256" key="5">
    <source>
        <dbReference type="SAM" id="Phobius"/>
    </source>
</evidence>
<evidence type="ECO:0000256" key="1">
    <source>
        <dbReference type="ARBA" id="ARBA00004651"/>
    </source>
</evidence>
<comment type="subcellular location">
    <subcellularLocation>
        <location evidence="1">Cell membrane</location>
        <topology evidence="1">Multi-pass membrane protein</topology>
    </subcellularLocation>
</comment>
<dbReference type="InterPro" id="IPR011701">
    <property type="entry name" value="MFS"/>
</dbReference>
<feature type="transmembrane region" description="Helical" evidence="5">
    <location>
        <begin position="151"/>
        <end position="171"/>
    </location>
</feature>
<evidence type="ECO:0000256" key="3">
    <source>
        <dbReference type="ARBA" id="ARBA00022989"/>
    </source>
</evidence>
<gene>
    <name evidence="7" type="ORF">OU415_11035</name>
</gene>
<dbReference type="PROSITE" id="PS50850">
    <property type="entry name" value="MFS"/>
    <property type="match status" value="1"/>
</dbReference>
<feature type="transmembrane region" description="Helical" evidence="5">
    <location>
        <begin position="388"/>
        <end position="406"/>
    </location>
</feature>
<reference evidence="7 8" key="1">
    <citation type="submission" date="2022-11" db="EMBL/GenBank/DDBJ databases">
        <title>Draft genome sequence of Saccharopolyspora sp. WRP15-2 isolated from rhizosphere soils of wild rice in Thailand.</title>
        <authorList>
            <person name="Duangmal K."/>
            <person name="Kammanee S."/>
            <person name="Muangham S."/>
        </authorList>
    </citation>
    <scope>NUCLEOTIDE SEQUENCE [LARGE SCALE GENOMIC DNA]</scope>
    <source>
        <strain evidence="7 8">WRP15-2</strain>
    </source>
</reference>
<evidence type="ECO:0000313" key="8">
    <source>
        <dbReference type="Proteomes" id="UP001210380"/>
    </source>
</evidence>
<dbReference type="SUPFAM" id="SSF103473">
    <property type="entry name" value="MFS general substrate transporter"/>
    <property type="match status" value="1"/>
</dbReference>
<feature type="transmembrane region" description="Helical" evidence="5">
    <location>
        <begin position="118"/>
        <end position="139"/>
    </location>
</feature>
<feature type="transmembrane region" description="Helical" evidence="5">
    <location>
        <begin position="299"/>
        <end position="317"/>
    </location>
</feature>
<dbReference type="RefSeq" id="WP_270948549.1">
    <property type="nucleotide sequence ID" value="NZ_JAQGLA010000012.1"/>
</dbReference>
<dbReference type="EMBL" id="JAQGLA010000012">
    <property type="protein sequence ID" value="MDA3625973.1"/>
    <property type="molecule type" value="Genomic_DNA"/>
</dbReference>
<feature type="transmembrane region" description="Helical" evidence="5">
    <location>
        <begin position="238"/>
        <end position="255"/>
    </location>
</feature>
<dbReference type="PANTHER" id="PTHR23528">
    <property type="match status" value="1"/>
</dbReference>
<feature type="transmembrane region" description="Helical" evidence="5">
    <location>
        <begin position="361"/>
        <end position="382"/>
    </location>
</feature>
<proteinExistence type="predicted"/>
<feature type="transmembrane region" description="Helical" evidence="5">
    <location>
        <begin position="267"/>
        <end position="287"/>
    </location>
</feature>
<keyword evidence="2 5" id="KW-0812">Transmembrane</keyword>
<keyword evidence="3 5" id="KW-1133">Transmembrane helix</keyword>
<dbReference type="InterPro" id="IPR036259">
    <property type="entry name" value="MFS_trans_sf"/>
</dbReference>
<dbReference type="Gene3D" id="1.20.1250.20">
    <property type="entry name" value="MFS general substrate transporter like domains"/>
    <property type="match status" value="2"/>
</dbReference>
<evidence type="ECO:0000259" key="6">
    <source>
        <dbReference type="PROSITE" id="PS50850"/>
    </source>
</evidence>
<keyword evidence="4 5" id="KW-0472">Membrane</keyword>
<dbReference type="Pfam" id="PF07690">
    <property type="entry name" value="MFS_1"/>
    <property type="match status" value="2"/>
</dbReference>
<accession>A0ABT4UW81</accession>
<dbReference type="InterPro" id="IPR020846">
    <property type="entry name" value="MFS_dom"/>
</dbReference>
<keyword evidence="8" id="KW-1185">Reference proteome</keyword>